<dbReference type="PANTHER" id="PTHR43157">
    <property type="entry name" value="PHOSPHATIDYLINOSITOL-GLYCAN BIOSYNTHESIS CLASS F PROTEIN-RELATED"/>
    <property type="match status" value="1"/>
</dbReference>
<dbReference type="RefSeq" id="WP_380639809.1">
    <property type="nucleotide sequence ID" value="NZ_JBHSQO010000036.1"/>
</dbReference>
<dbReference type="Gene3D" id="3.40.50.720">
    <property type="entry name" value="NAD(P)-binding Rossmann-like Domain"/>
    <property type="match status" value="1"/>
</dbReference>
<feature type="compositionally biased region" description="Polar residues" evidence="2">
    <location>
        <begin position="320"/>
        <end position="336"/>
    </location>
</feature>
<dbReference type="PANTHER" id="PTHR43157:SF31">
    <property type="entry name" value="PHOSPHATIDYLINOSITOL-GLYCAN BIOSYNTHESIS CLASS F PROTEIN"/>
    <property type="match status" value="1"/>
</dbReference>
<organism evidence="3 4">
    <name type="scientific">Saccharothrix lopnurensis</name>
    <dbReference type="NCBI Taxonomy" id="1670621"/>
    <lineage>
        <taxon>Bacteria</taxon>
        <taxon>Bacillati</taxon>
        <taxon>Actinomycetota</taxon>
        <taxon>Actinomycetes</taxon>
        <taxon>Pseudonocardiales</taxon>
        <taxon>Pseudonocardiaceae</taxon>
        <taxon>Saccharothrix</taxon>
    </lineage>
</organism>
<dbReference type="SUPFAM" id="SSF51735">
    <property type="entry name" value="NAD(P)-binding Rossmann-fold domains"/>
    <property type="match status" value="1"/>
</dbReference>
<evidence type="ECO:0000256" key="1">
    <source>
        <dbReference type="ARBA" id="ARBA00023002"/>
    </source>
</evidence>
<evidence type="ECO:0000313" key="4">
    <source>
        <dbReference type="Proteomes" id="UP001596220"/>
    </source>
</evidence>
<keyword evidence="4" id="KW-1185">Reference proteome</keyword>
<gene>
    <name evidence="3" type="ORF">ACFP3R_27480</name>
</gene>
<protein>
    <submittedName>
        <fullName evidence="3">SDR family NAD(P)-dependent oxidoreductase</fullName>
    </submittedName>
</protein>
<comment type="caution">
    <text evidence="3">The sequence shown here is derived from an EMBL/GenBank/DDBJ whole genome shotgun (WGS) entry which is preliminary data.</text>
</comment>
<accession>A0ABW1PBP0</accession>
<evidence type="ECO:0000313" key="3">
    <source>
        <dbReference type="EMBL" id="MFC6093028.1"/>
    </source>
</evidence>
<name>A0ABW1PBP0_9PSEU</name>
<proteinExistence type="predicted"/>
<reference evidence="4" key="1">
    <citation type="journal article" date="2019" name="Int. J. Syst. Evol. Microbiol.">
        <title>The Global Catalogue of Microorganisms (GCM) 10K type strain sequencing project: providing services to taxonomists for standard genome sequencing and annotation.</title>
        <authorList>
            <consortium name="The Broad Institute Genomics Platform"/>
            <consortium name="The Broad Institute Genome Sequencing Center for Infectious Disease"/>
            <person name="Wu L."/>
            <person name="Ma J."/>
        </authorList>
    </citation>
    <scope>NUCLEOTIDE SEQUENCE [LARGE SCALE GENOMIC DNA]</scope>
    <source>
        <strain evidence="4">CGMCC 4.7246</strain>
    </source>
</reference>
<feature type="region of interest" description="Disordered" evidence="2">
    <location>
        <begin position="313"/>
        <end position="336"/>
    </location>
</feature>
<evidence type="ECO:0000256" key="2">
    <source>
        <dbReference type="SAM" id="MobiDB-lite"/>
    </source>
</evidence>
<dbReference type="InterPro" id="IPR002347">
    <property type="entry name" value="SDR_fam"/>
</dbReference>
<dbReference type="Proteomes" id="UP001596220">
    <property type="component" value="Unassembled WGS sequence"/>
</dbReference>
<keyword evidence="1" id="KW-0560">Oxidoreductase</keyword>
<sequence>MNTAGVNTTGVRADPHGRTAFVTGGTGGMGRVITTELARAGAHVVTTSRDPDRGRALRRRVADEVGADRVEVLTGDLTSRVDLHRLAAGFSARHDVLHLLVNNAGAHYRDRRLTDDGVEAHLAVNHLAGFTLTHLLRDHLLAAGRARVVNVVSATMSDARTVPLPGRPRPVPLDLTGVTDVRDLNPAEGYAPFAAYARSKLLATTCGYEFAERLRGTGVTVNAVHPGIVGTDLVDDVVPTALKPFRRLIRRFLLTPEQGAEAALRLATDPDLADTTGRYYVRDREARSPEVSYDPDVRAAAWRLSLAWATAPSGGRITSHAPTARTNRGSEPSPSS</sequence>
<dbReference type="EMBL" id="JBHSQO010000036">
    <property type="protein sequence ID" value="MFC6093028.1"/>
    <property type="molecule type" value="Genomic_DNA"/>
</dbReference>
<dbReference type="InterPro" id="IPR036291">
    <property type="entry name" value="NAD(P)-bd_dom_sf"/>
</dbReference>
<dbReference type="PRINTS" id="PR00081">
    <property type="entry name" value="GDHRDH"/>
</dbReference>
<dbReference type="Pfam" id="PF00106">
    <property type="entry name" value="adh_short"/>
    <property type="match status" value="1"/>
</dbReference>